<dbReference type="CDD" id="cd06550">
    <property type="entry name" value="TM_ABC_iron-siderophores_like"/>
    <property type="match status" value="1"/>
</dbReference>
<feature type="transmembrane region" description="Helical" evidence="8">
    <location>
        <begin position="199"/>
        <end position="218"/>
    </location>
</feature>
<evidence type="ECO:0000256" key="1">
    <source>
        <dbReference type="ARBA" id="ARBA00004651"/>
    </source>
</evidence>
<reference evidence="9 10" key="1">
    <citation type="submission" date="2024-09" db="EMBL/GenBank/DDBJ databases">
        <authorList>
            <person name="Sun Q."/>
            <person name="Mori K."/>
        </authorList>
    </citation>
    <scope>NUCLEOTIDE SEQUENCE [LARGE SCALE GENOMIC DNA]</scope>
    <source>
        <strain evidence="9 10">JCM 12520</strain>
    </source>
</reference>
<protein>
    <submittedName>
        <fullName evidence="9">FecCD family ABC transporter permease</fullName>
    </submittedName>
</protein>
<evidence type="ECO:0000256" key="4">
    <source>
        <dbReference type="ARBA" id="ARBA00022475"/>
    </source>
</evidence>
<evidence type="ECO:0000256" key="5">
    <source>
        <dbReference type="ARBA" id="ARBA00022692"/>
    </source>
</evidence>
<dbReference type="Proteomes" id="UP001589619">
    <property type="component" value="Unassembled WGS sequence"/>
</dbReference>
<keyword evidence="5 8" id="KW-0812">Transmembrane</keyword>
<feature type="transmembrane region" description="Helical" evidence="8">
    <location>
        <begin position="313"/>
        <end position="331"/>
    </location>
</feature>
<comment type="similarity">
    <text evidence="2">Belongs to the binding-protein-dependent transport system permease family. FecCD subfamily.</text>
</comment>
<dbReference type="InterPro" id="IPR037294">
    <property type="entry name" value="ABC_BtuC-like"/>
</dbReference>
<dbReference type="Pfam" id="PF01032">
    <property type="entry name" value="FecCD"/>
    <property type="match status" value="1"/>
</dbReference>
<comment type="caution">
    <text evidence="9">The sequence shown here is derived from an EMBL/GenBank/DDBJ whole genome shotgun (WGS) entry which is preliminary data.</text>
</comment>
<dbReference type="EMBL" id="JBHMAG010000013">
    <property type="protein sequence ID" value="MFB9753854.1"/>
    <property type="molecule type" value="Genomic_DNA"/>
</dbReference>
<evidence type="ECO:0000313" key="10">
    <source>
        <dbReference type="Proteomes" id="UP001589619"/>
    </source>
</evidence>
<dbReference type="RefSeq" id="WP_379118808.1">
    <property type="nucleotide sequence ID" value="NZ_BAAAYO010000014.1"/>
</dbReference>
<accession>A0ABV5VZX4</accession>
<sequence length="337" mass="35139">MDRFKLRANGFKTAGLAASAAMLLLCLAASVMLGATNYSWGTAWQAMFHYNEAMPEQIVIRTTRVPRALIAAAVGASLAVAGALMQAMTRNPLAAPSVLGINASATFFLVAAALVFSVDGLYPLLAVSFLGASVGAALVYVLGAMGRDGLTPLKIILAGSAITALFSSFTQTLLVLNKQGLNTVLFWLTGSIAGRSPDLIMAVLPFMLAGWIAAVLLAKDMNLLMIGEETAKGMGQRIVFVKAAIGILIVMLAGGSVSVAGPIGFIGIVIPHIARHIVGVDNRWVIPYSALLGAILLIVADLAARFVMVPEEIPVGVMTAVVGAPFYIYIARRGIGK</sequence>
<evidence type="ECO:0000256" key="3">
    <source>
        <dbReference type="ARBA" id="ARBA00022448"/>
    </source>
</evidence>
<keyword evidence="3" id="KW-0813">Transport</keyword>
<dbReference type="Gene3D" id="1.10.3470.10">
    <property type="entry name" value="ABC transporter involved in vitamin B12 uptake, BtuC"/>
    <property type="match status" value="1"/>
</dbReference>
<evidence type="ECO:0000313" key="9">
    <source>
        <dbReference type="EMBL" id="MFB9753854.1"/>
    </source>
</evidence>
<name>A0ABV5VZX4_9BACL</name>
<dbReference type="SUPFAM" id="SSF81345">
    <property type="entry name" value="ABC transporter involved in vitamin B12 uptake, BtuC"/>
    <property type="match status" value="1"/>
</dbReference>
<feature type="transmembrane region" description="Helical" evidence="8">
    <location>
        <begin position="238"/>
        <end position="254"/>
    </location>
</feature>
<evidence type="ECO:0000256" key="8">
    <source>
        <dbReference type="SAM" id="Phobius"/>
    </source>
</evidence>
<evidence type="ECO:0000256" key="7">
    <source>
        <dbReference type="ARBA" id="ARBA00023136"/>
    </source>
</evidence>
<evidence type="ECO:0000256" key="2">
    <source>
        <dbReference type="ARBA" id="ARBA00007935"/>
    </source>
</evidence>
<gene>
    <name evidence="9" type="ORF">ACFFNY_19975</name>
</gene>
<keyword evidence="4" id="KW-1003">Cell membrane</keyword>
<evidence type="ECO:0000256" key="6">
    <source>
        <dbReference type="ARBA" id="ARBA00022989"/>
    </source>
</evidence>
<feature type="transmembrane region" description="Helical" evidence="8">
    <location>
        <begin position="97"/>
        <end position="116"/>
    </location>
</feature>
<feature type="transmembrane region" description="Helical" evidence="8">
    <location>
        <begin position="155"/>
        <end position="176"/>
    </location>
</feature>
<dbReference type="PANTHER" id="PTHR30472:SF65">
    <property type="entry name" value="SIDEROPHORE TRANSPORT SYSTEM PERMEASE PROTEIN YFIZ-RELATED"/>
    <property type="match status" value="1"/>
</dbReference>
<comment type="subcellular location">
    <subcellularLocation>
        <location evidence="1">Cell membrane</location>
        <topology evidence="1">Multi-pass membrane protein</topology>
    </subcellularLocation>
</comment>
<feature type="transmembrane region" description="Helical" evidence="8">
    <location>
        <begin position="122"/>
        <end position="143"/>
    </location>
</feature>
<organism evidence="9 10">
    <name type="scientific">Paenibacillus hodogayensis</name>
    <dbReference type="NCBI Taxonomy" id="279208"/>
    <lineage>
        <taxon>Bacteria</taxon>
        <taxon>Bacillati</taxon>
        <taxon>Bacillota</taxon>
        <taxon>Bacilli</taxon>
        <taxon>Bacillales</taxon>
        <taxon>Paenibacillaceae</taxon>
        <taxon>Paenibacillus</taxon>
    </lineage>
</organism>
<dbReference type="InterPro" id="IPR000522">
    <property type="entry name" value="ABC_transptr_permease_BtuC"/>
</dbReference>
<keyword evidence="10" id="KW-1185">Reference proteome</keyword>
<feature type="transmembrane region" description="Helical" evidence="8">
    <location>
        <begin position="285"/>
        <end position="307"/>
    </location>
</feature>
<dbReference type="PANTHER" id="PTHR30472">
    <property type="entry name" value="FERRIC ENTEROBACTIN TRANSPORT SYSTEM PERMEASE PROTEIN"/>
    <property type="match status" value="1"/>
</dbReference>
<feature type="transmembrane region" description="Helical" evidence="8">
    <location>
        <begin position="65"/>
        <end position="85"/>
    </location>
</feature>
<keyword evidence="7 8" id="KW-0472">Membrane</keyword>
<proteinExistence type="inferred from homology"/>
<keyword evidence="6 8" id="KW-1133">Transmembrane helix</keyword>